<keyword evidence="4" id="KW-1185">Reference proteome</keyword>
<sequence>MTQVGPGGTEPLTKHVDVPLAVSAAFERFTAGMADWWPLETHSVWERDAVRVGIDGRVGGHLAETHRDGRTAVWGTVLRWEPPRLVAFTWHPGRPEREATQVTVRFTPHGTGTRVELTHGGWEARDDSAYAVIGYDRGWERVLDRLAAGAP</sequence>
<dbReference type="EMBL" id="JAIEZQ010000003">
    <property type="protein sequence ID" value="MBY9076866.1"/>
    <property type="molecule type" value="Genomic_DNA"/>
</dbReference>
<evidence type="ECO:0000313" key="3">
    <source>
        <dbReference type="EMBL" id="MBY9076866.1"/>
    </source>
</evidence>
<feature type="domain" description="Activator of Hsp90 ATPase homologue 1/2-like C-terminal" evidence="2">
    <location>
        <begin position="37"/>
        <end position="148"/>
    </location>
</feature>
<evidence type="ECO:0000259" key="2">
    <source>
        <dbReference type="Pfam" id="PF08327"/>
    </source>
</evidence>
<comment type="caution">
    <text evidence="3">The sequence shown here is derived from an EMBL/GenBank/DDBJ whole genome shotgun (WGS) entry which is preliminary data.</text>
</comment>
<evidence type="ECO:0000313" key="4">
    <source>
        <dbReference type="Proteomes" id="UP000754710"/>
    </source>
</evidence>
<accession>A0ABS7RPI0</accession>
<dbReference type="InterPro" id="IPR023393">
    <property type="entry name" value="START-like_dom_sf"/>
</dbReference>
<dbReference type="Gene3D" id="3.30.530.20">
    <property type="match status" value="1"/>
</dbReference>
<proteinExistence type="inferred from homology"/>
<name>A0ABS7RPI0_9ACTN</name>
<protein>
    <submittedName>
        <fullName evidence="3">SRPBCC domain-containing protein</fullName>
    </submittedName>
</protein>
<evidence type="ECO:0000256" key="1">
    <source>
        <dbReference type="ARBA" id="ARBA00006817"/>
    </source>
</evidence>
<dbReference type="Proteomes" id="UP000754710">
    <property type="component" value="Unassembled WGS sequence"/>
</dbReference>
<dbReference type="RefSeq" id="WP_221026642.1">
    <property type="nucleotide sequence ID" value="NZ_JAIEZQ010000003.1"/>
</dbReference>
<dbReference type="Pfam" id="PF08327">
    <property type="entry name" value="AHSA1"/>
    <property type="match status" value="1"/>
</dbReference>
<dbReference type="SUPFAM" id="SSF55961">
    <property type="entry name" value="Bet v1-like"/>
    <property type="match status" value="1"/>
</dbReference>
<gene>
    <name evidence="3" type="ORF">K1X13_18705</name>
</gene>
<comment type="similarity">
    <text evidence="1">Belongs to the AHA1 family.</text>
</comment>
<dbReference type="InterPro" id="IPR013538">
    <property type="entry name" value="ASHA1/2-like_C"/>
</dbReference>
<organism evidence="3 4">
    <name type="scientific">Nocardioides jiangsuensis</name>
    <dbReference type="NCBI Taxonomy" id="2866161"/>
    <lineage>
        <taxon>Bacteria</taxon>
        <taxon>Bacillati</taxon>
        <taxon>Actinomycetota</taxon>
        <taxon>Actinomycetes</taxon>
        <taxon>Propionibacteriales</taxon>
        <taxon>Nocardioidaceae</taxon>
        <taxon>Nocardioides</taxon>
    </lineage>
</organism>
<reference evidence="3 4" key="1">
    <citation type="submission" date="2021-08" db="EMBL/GenBank/DDBJ databases">
        <title>Nocardioides bacterium WL0053 sp. nov., isolated from the sediment.</title>
        <authorList>
            <person name="Wang L."/>
            <person name="Zhang D."/>
            <person name="Zhang A."/>
        </authorList>
    </citation>
    <scope>NUCLEOTIDE SEQUENCE [LARGE SCALE GENOMIC DNA]</scope>
    <source>
        <strain evidence="3 4">WL0053</strain>
    </source>
</reference>